<sequence length="396" mass="45299">MAPSEKKAKHIVAKIKADLRIRRRLKTRIPNFDCPLVSLDPSLTVAITRYLPPHSQILLSQTCRSLRSFFGCILPPERKLSEKLSEGETYDFLTCLARNKPDQWACEQCLKLHNRPFLKPAPDNILDCFCPRGPLLHLYKLGKAQYAQHHIQLALKYARINEMDCGQMHWLNTVLATRKGLKMLASSPEDGVIGKLSYVPKIVKERFLIHSTSYFTVKFGSKLKAGFLRRWKICEHQLLLGQYSQRLQRETVSHPLQPEYYFWKTMLSAFKAKGDEVRGYCPLCPTDFSVQARPGKMTLRVWIDLGPENSPSDVLWKAQTSRNLEGCFEYEEPGRVRRLYESERGRIAPPKPKSQPLSKAKAAASAGALSCLDTLVQDMFSDKVIQRMSRMAFPTQ</sequence>
<keyword evidence="2" id="KW-1185">Reference proteome</keyword>
<organism evidence="1 2">
    <name type="scientific">Thelonectria olida</name>
    <dbReference type="NCBI Taxonomy" id="1576542"/>
    <lineage>
        <taxon>Eukaryota</taxon>
        <taxon>Fungi</taxon>
        <taxon>Dikarya</taxon>
        <taxon>Ascomycota</taxon>
        <taxon>Pezizomycotina</taxon>
        <taxon>Sordariomycetes</taxon>
        <taxon>Hypocreomycetidae</taxon>
        <taxon>Hypocreales</taxon>
        <taxon>Nectriaceae</taxon>
        <taxon>Thelonectria</taxon>
    </lineage>
</organism>
<gene>
    <name evidence="1" type="ORF">B0T10DRAFT_578718</name>
</gene>
<name>A0A9P9AT12_9HYPO</name>
<comment type="caution">
    <text evidence="1">The sequence shown here is derived from an EMBL/GenBank/DDBJ whole genome shotgun (WGS) entry which is preliminary data.</text>
</comment>
<accession>A0A9P9AT12</accession>
<protein>
    <recommendedName>
        <fullName evidence="3">F-box domain-containing protein</fullName>
    </recommendedName>
</protein>
<reference evidence="1 2" key="1">
    <citation type="journal article" date="2021" name="Nat. Commun.">
        <title>Genetic determinants of endophytism in the Arabidopsis root mycobiome.</title>
        <authorList>
            <person name="Mesny F."/>
            <person name="Miyauchi S."/>
            <person name="Thiergart T."/>
            <person name="Pickel B."/>
            <person name="Atanasova L."/>
            <person name="Karlsson M."/>
            <person name="Huettel B."/>
            <person name="Barry K.W."/>
            <person name="Haridas S."/>
            <person name="Chen C."/>
            <person name="Bauer D."/>
            <person name="Andreopoulos W."/>
            <person name="Pangilinan J."/>
            <person name="LaButti K."/>
            <person name="Riley R."/>
            <person name="Lipzen A."/>
            <person name="Clum A."/>
            <person name="Drula E."/>
            <person name="Henrissat B."/>
            <person name="Kohler A."/>
            <person name="Grigoriev I.V."/>
            <person name="Martin F.M."/>
            <person name="Hacquard S."/>
        </authorList>
    </citation>
    <scope>NUCLEOTIDE SEQUENCE [LARGE SCALE GENOMIC DNA]</scope>
    <source>
        <strain evidence="1 2">MPI-CAGE-CH-0241</strain>
    </source>
</reference>
<dbReference type="EMBL" id="JAGPYM010000002">
    <property type="protein sequence ID" value="KAH6898862.1"/>
    <property type="molecule type" value="Genomic_DNA"/>
</dbReference>
<evidence type="ECO:0008006" key="3">
    <source>
        <dbReference type="Google" id="ProtNLM"/>
    </source>
</evidence>
<evidence type="ECO:0000313" key="2">
    <source>
        <dbReference type="Proteomes" id="UP000777438"/>
    </source>
</evidence>
<proteinExistence type="predicted"/>
<dbReference type="Proteomes" id="UP000777438">
    <property type="component" value="Unassembled WGS sequence"/>
</dbReference>
<dbReference type="AlphaFoldDB" id="A0A9P9AT12"/>
<dbReference type="OrthoDB" id="3766406at2759"/>
<evidence type="ECO:0000313" key="1">
    <source>
        <dbReference type="EMBL" id="KAH6898862.1"/>
    </source>
</evidence>